<dbReference type="GO" id="GO:0005634">
    <property type="term" value="C:nucleus"/>
    <property type="evidence" value="ECO:0007669"/>
    <property type="project" value="TreeGrafter"/>
</dbReference>
<keyword evidence="9" id="KW-1185">Reference proteome</keyword>
<dbReference type="eggNOG" id="KOG0580">
    <property type="taxonomic scope" value="Eukaryota"/>
</dbReference>
<gene>
    <name evidence="8" type="ORF">SARC_02056</name>
</gene>
<dbReference type="SUPFAM" id="SSF56112">
    <property type="entry name" value="Protein kinase-like (PK-like)"/>
    <property type="match status" value="1"/>
</dbReference>
<proteinExistence type="predicted"/>
<dbReference type="PANTHER" id="PTHR24345">
    <property type="entry name" value="SERINE/THREONINE-PROTEIN KINASE PLK"/>
    <property type="match status" value="1"/>
</dbReference>
<keyword evidence="3" id="KW-0547">Nucleotide-binding</keyword>
<evidence type="ECO:0000259" key="7">
    <source>
        <dbReference type="PROSITE" id="PS50011"/>
    </source>
</evidence>
<feature type="compositionally biased region" description="Polar residues" evidence="6">
    <location>
        <begin position="188"/>
        <end position="203"/>
    </location>
</feature>
<dbReference type="Proteomes" id="UP000054560">
    <property type="component" value="Unassembled WGS sequence"/>
</dbReference>
<keyword evidence="2" id="KW-0808">Transferase</keyword>
<evidence type="ECO:0000256" key="1">
    <source>
        <dbReference type="ARBA" id="ARBA00022527"/>
    </source>
</evidence>
<dbReference type="STRING" id="667725.A0A0L0GC12"/>
<dbReference type="OrthoDB" id="6513151at2759"/>
<accession>A0A0L0GC12</accession>
<evidence type="ECO:0000256" key="3">
    <source>
        <dbReference type="ARBA" id="ARBA00022741"/>
    </source>
</evidence>
<dbReference type="InterPro" id="IPR008271">
    <property type="entry name" value="Ser/Thr_kinase_AS"/>
</dbReference>
<dbReference type="InterPro" id="IPR011009">
    <property type="entry name" value="Kinase-like_dom_sf"/>
</dbReference>
<keyword evidence="1 8" id="KW-0723">Serine/threonine-protein kinase</keyword>
<dbReference type="Pfam" id="PF00069">
    <property type="entry name" value="Pkinase"/>
    <property type="match status" value="1"/>
</dbReference>
<evidence type="ECO:0000256" key="6">
    <source>
        <dbReference type="SAM" id="MobiDB-lite"/>
    </source>
</evidence>
<dbReference type="RefSeq" id="XP_014159695.1">
    <property type="nucleotide sequence ID" value="XM_014304220.1"/>
</dbReference>
<dbReference type="AlphaFoldDB" id="A0A0L0GC12"/>
<feature type="region of interest" description="Disordered" evidence="6">
    <location>
        <begin position="23"/>
        <end position="53"/>
    </location>
</feature>
<dbReference type="PANTHER" id="PTHR24345:SF0">
    <property type="entry name" value="CELL CYCLE SERINE_THREONINE-PROTEIN KINASE CDC5_MSD2"/>
    <property type="match status" value="1"/>
</dbReference>
<dbReference type="InterPro" id="IPR000719">
    <property type="entry name" value="Prot_kinase_dom"/>
</dbReference>
<sequence length="349" mass="38230">MNFKKIASVGDVPLVFKRAVQPPNNSQIHTSRPMVNLDKSRTASSKSATGDGPLVHVDKVSDSEIDIKVSRPDSSQTLQPSFKGAKREKSVQNFAAMLESEHMTSEELQSYLMQIAVTIAFLHKHGIVHGDIKLENIVITDTGIAKLIDFGMAVDTDARRKSIIFNGHDKPEGGTLGYSAPEHVTPRSGINTDGSEQSQSNSTRGDKIHSLPSFGDMVTGFIDGGSSDAAAVDAWAFGVVVFTSLLGKKPWTVATQKDPSFRRYMKSGFSAEDMECVPADLRTMLTRLLNINVERRYTMENAVTCMQQVWGFEHVPDEDDAFVNPAEGNLLGDLILESGKRMLAMFYEG</sequence>
<feature type="region of interest" description="Disordered" evidence="6">
    <location>
        <begin position="165"/>
        <end position="207"/>
    </location>
</feature>
<dbReference type="GeneID" id="25902560"/>
<dbReference type="SMART" id="SM00220">
    <property type="entry name" value="S_TKc"/>
    <property type="match status" value="1"/>
</dbReference>
<organism evidence="8 9">
    <name type="scientific">Sphaeroforma arctica JP610</name>
    <dbReference type="NCBI Taxonomy" id="667725"/>
    <lineage>
        <taxon>Eukaryota</taxon>
        <taxon>Ichthyosporea</taxon>
        <taxon>Ichthyophonida</taxon>
        <taxon>Sphaeroforma</taxon>
    </lineage>
</organism>
<evidence type="ECO:0000256" key="5">
    <source>
        <dbReference type="ARBA" id="ARBA00022840"/>
    </source>
</evidence>
<name>A0A0L0GC12_9EUKA</name>
<reference evidence="8 9" key="1">
    <citation type="submission" date="2011-02" db="EMBL/GenBank/DDBJ databases">
        <title>The Genome Sequence of Sphaeroforma arctica JP610.</title>
        <authorList>
            <consortium name="The Broad Institute Genome Sequencing Platform"/>
            <person name="Russ C."/>
            <person name="Cuomo C."/>
            <person name="Young S.K."/>
            <person name="Zeng Q."/>
            <person name="Gargeya S."/>
            <person name="Alvarado L."/>
            <person name="Berlin A."/>
            <person name="Chapman S.B."/>
            <person name="Chen Z."/>
            <person name="Freedman E."/>
            <person name="Gellesch M."/>
            <person name="Goldberg J."/>
            <person name="Griggs A."/>
            <person name="Gujja S."/>
            <person name="Heilman E."/>
            <person name="Heiman D."/>
            <person name="Howarth C."/>
            <person name="Mehta T."/>
            <person name="Neiman D."/>
            <person name="Pearson M."/>
            <person name="Roberts A."/>
            <person name="Saif S."/>
            <person name="Shea T."/>
            <person name="Shenoy N."/>
            <person name="Sisk P."/>
            <person name="Stolte C."/>
            <person name="Sykes S."/>
            <person name="White J."/>
            <person name="Yandava C."/>
            <person name="Burger G."/>
            <person name="Gray M.W."/>
            <person name="Holland P.W.H."/>
            <person name="King N."/>
            <person name="Lang F.B.F."/>
            <person name="Roger A.J."/>
            <person name="Ruiz-Trillo I."/>
            <person name="Haas B."/>
            <person name="Nusbaum C."/>
            <person name="Birren B."/>
        </authorList>
    </citation>
    <scope>NUCLEOTIDE SEQUENCE [LARGE SCALE GENOMIC DNA]</scope>
    <source>
        <strain evidence="8 9">JP610</strain>
    </source>
</reference>
<dbReference type="PROSITE" id="PS00108">
    <property type="entry name" value="PROTEIN_KINASE_ST"/>
    <property type="match status" value="1"/>
</dbReference>
<dbReference type="PROSITE" id="PS50011">
    <property type="entry name" value="PROTEIN_KINASE_DOM"/>
    <property type="match status" value="1"/>
</dbReference>
<evidence type="ECO:0000313" key="8">
    <source>
        <dbReference type="EMBL" id="KNC85793.1"/>
    </source>
</evidence>
<keyword evidence="4 8" id="KW-0418">Kinase</keyword>
<feature type="domain" description="Protein kinase" evidence="7">
    <location>
        <begin position="1"/>
        <end position="311"/>
    </location>
</feature>
<protein>
    <submittedName>
        <fullName evidence="8">Serine/threonine protein kinase</fullName>
    </submittedName>
</protein>
<evidence type="ECO:0000256" key="2">
    <source>
        <dbReference type="ARBA" id="ARBA00022679"/>
    </source>
</evidence>
<keyword evidence="5" id="KW-0067">ATP-binding</keyword>
<dbReference type="Gene3D" id="1.10.510.10">
    <property type="entry name" value="Transferase(Phosphotransferase) domain 1"/>
    <property type="match status" value="1"/>
</dbReference>
<evidence type="ECO:0000313" key="9">
    <source>
        <dbReference type="Proteomes" id="UP000054560"/>
    </source>
</evidence>
<dbReference type="GO" id="GO:0005524">
    <property type="term" value="F:ATP binding"/>
    <property type="evidence" value="ECO:0007669"/>
    <property type="project" value="UniProtKB-KW"/>
</dbReference>
<dbReference type="EMBL" id="KQ241684">
    <property type="protein sequence ID" value="KNC85793.1"/>
    <property type="molecule type" value="Genomic_DNA"/>
</dbReference>
<evidence type="ECO:0000256" key="4">
    <source>
        <dbReference type="ARBA" id="ARBA00022777"/>
    </source>
</evidence>
<dbReference type="GO" id="GO:0004674">
    <property type="term" value="F:protein serine/threonine kinase activity"/>
    <property type="evidence" value="ECO:0007669"/>
    <property type="project" value="UniProtKB-KW"/>
</dbReference>